<comment type="catalytic activity">
    <reaction evidence="1 7">
        <text>L-glutamate = D-glutamate</text>
        <dbReference type="Rhea" id="RHEA:12813"/>
        <dbReference type="ChEBI" id="CHEBI:29985"/>
        <dbReference type="ChEBI" id="CHEBI:29986"/>
        <dbReference type="EC" id="5.1.1.3"/>
    </reaction>
</comment>
<feature type="binding site" evidence="7">
    <location>
        <begin position="74"/>
        <end position="75"/>
    </location>
    <ligand>
        <name>substrate</name>
    </ligand>
</feature>
<dbReference type="InterPro" id="IPR015942">
    <property type="entry name" value="Asp/Glu/hydantoin_racemase"/>
</dbReference>
<dbReference type="OrthoDB" id="9801055at2"/>
<dbReference type="GO" id="GO:0009252">
    <property type="term" value="P:peptidoglycan biosynthetic process"/>
    <property type="evidence" value="ECO:0007669"/>
    <property type="project" value="UniProtKB-UniRule"/>
</dbReference>
<keyword evidence="3 7" id="KW-0133">Cell shape</keyword>
<dbReference type="EC" id="5.1.1.3" evidence="2 7"/>
<dbReference type="Pfam" id="PF01177">
    <property type="entry name" value="Asp_Glu_race"/>
    <property type="match status" value="1"/>
</dbReference>
<keyword evidence="5 7" id="KW-0413">Isomerase</keyword>
<dbReference type="RefSeq" id="WP_014959336.1">
    <property type="nucleotide sequence ID" value="NC_018645.1"/>
</dbReference>
<accession>K0NKR8</accession>
<keyword evidence="6 7" id="KW-0961">Cell wall biogenesis/degradation</keyword>
<protein>
    <recommendedName>
        <fullName evidence="2 7">Glutamate racemase</fullName>
        <ecNumber evidence="2 7">5.1.1.3</ecNumber>
    </recommendedName>
</protein>
<proteinExistence type="inferred from homology"/>
<dbReference type="EMBL" id="FO203503">
    <property type="protein sequence ID" value="CCK82156.1"/>
    <property type="molecule type" value="Genomic_DNA"/>
</dbReference>
<dbReference type="InterPro" id="IPR001920">
    <property type="entry name" value="Asp/Glu_race"/>
</dbReference>
<organism evidence="8 9">
    <name type="scientific">Desulfobacula toluolica (strain DSM 7467 / Tol2)</name>
    <dbReference type="NCBI Taxonomy" id="651182"/>
    <lineage>
        <taxon>Bacteria</taxon>
        <taxon>Pseudomonadati</taxon>
        <taxon>Thermodesulfobacteriota</taxon>
        <taxon>Desulfobacteria</taxon>
        <taxon>Desulfobacterales</taxon>
        <taxon>Desulfobacteraceae</taxon>
        <taxon>Desulfobacula</taxon>
    </lineage>
</organism>
<dbReference type="GO" id="GO:0008360">
    <property type="term" value="P:regulation of cell shape"/>
    <property type="evidence" value="ECO:0007669"/>
    <property type="project" value="UniProtKB-KW"/>
</dbReference>
<dbReference type="STRING" id="651182.TOL2_C40010"/>
<dbReference type="HOGENOM" id="CLU_052344_1_0_7"/>
<evidence type="ECO:0000256" key="6">
    <source>
        <dbReference type="ARBA" id="ARBA00023316"/>
    </source>
</evidence>
<feature type="active site" description="Proton donor/acceptor" evidence="7">
    <location>
        <position position="183"/>
    </location>
</feature>
<reference evidence="8 9" key="1">
    <citation type="journal article" date="2013" name="Environ. Microbiol.">
        <title>Complete genome, catabolic sub-proteomes and key-metabolites of Desulfobacula toluolica Tol2, a marine, aromatic compound-degrading, sulfate-reducing bacterium.</title>
        <authorList>
            <person name="Wohlbrand L."/>
            <person name="Jacob J.H."/>
            <person name="Kube M."/>
            <person name="Mussmann M."/>
            <person name="Jarling R."/>
            <person name="Beck A."/>
            <person name="Amann R."/>
            <person name="Wilkes H."/>
            <person name="Reinhardt R."/>
            <person name="Rabus R."/>
        </authorList>
    </citation>
    <scope>NUCLEOTIDE SEQUENCE [LARGE SCALE GENOMIC DNA]</scope>
    <source>
        <strain evidence="9">DSM 7467 / Tol2</strain>
    </source>
</reference>
<dbReference type="UniPathway" id="UPA00219"/>
<comment type="pathway">
    <text evidence="7">Cell wall biogenesis; peptidoglycan biosynthesis.</text>
</comment>
<dbReference type="PANTHER" id="PTHR21198:SF2">
    <property type="entry name" value="GLUTAMATE RACEMASE"/>
    <property type="match status" value="1"/>
</dbReference>
<dbReference type="InterPro" id="IPR033134">
    <property type="entry name" value="Asp/Glu_racemase_AS_2"/>
</dbReference>
<dbReference type="AlphaFoldDB" id="K0NKR8"/>
<dbReference type="SUPFAM" id="SSF53681">
    <property type="entry name" value="Aspartate/glutamate racemase"/>
    <property type="match status" value="2"/>
</dbReference>
<evidence type="ECO:0000256" key="2">
    <source>
        <dbReference type="ARBA" id="ARBA00013090"/>
    </source>
</evidence>
<dbReference type="NCBIfam" id="TIGR00067">
    <property type="entry name" value="glut_race"/>
    <property type="match status" value="1"/>
</dbReference>
<feature type="active site" description="Proton donor/acceptor" evidence="7">
    <location>
        <position position="73"/>
    </location>
</feature>
<dbReference type="InterPro" id="IPR004391">
    <property type="entry name" value="Glu_race"/>
</dbReference>
<evidence type="ECO:0000256" key="3">
    <source>
        <dbReference type="ARBA" id="ARBA00022960"/>
    </source>
</evidence>
<sequence length="263" mass="29221">MNKQPIGIFDSGVGGLCVLKQIRERLPYESITYFADSGNCPYGSKAEDEALDLARKNIEFLLELNCKLIVIACNTVTAVAIDCFRSEYKVPFIGMEPALKPAALQTRSKKIGILATENTLNGRLFKQTFDKYAHGLEVFIQPGHGLVELVETGGQNSEKACNLLKEYLLPMMEKGVDTIVLGCTHYPFLKEMIQTVTKNSVTIVEPADAVAAQTKRILVQYELISMAGNDPQFQFYTTGKKTMAQKILFDTIDSPYGLEFIEI</sequence>
<gene>
    <name evidence="7 8" type="primary">murI</name>
    <name evidence="8" type="ordered locus">TOL2_C40010</name>
</gene>
<keyword evidence="9" id="KW-1185">Reference proteome</keyword>
<dbReference type="PANTHER" id="PTHR21198">
    <property type="entry name" value="GLUTAMATE RACEMASE"/>
    <property type="match status" value="1"/>
</dbReference>
<dbReference type="GO" id="GO:0008881">
    <property type="term" value="F:glutamate racemase activity"/>
    <property type="evidence" value="ECO:0007669"/>
    <property type="project" value="UniProtKB-UniRule"/>
</dbReference>
<dbReference type="PROSITE" id="PS00924">
    <property type="entry name" value="ASP_GLU_RACEMASE_2"/>
    <property type="match status" value="1"/>
</dbReference>
<evidence type="ECO:0000256" key="1">
    <source>
        <dbReference type="ARBA" id="ARBA00001602"/>
    </source>
</evidence>
<dbReference type="PATRIC" id="fig|651182.5.peg.4708"/>
<evidence type="ECO:0000313" key="8">
    <source>
        <dbReference type="EMBL" id="CCK82156.1"/>
    </source>
</evidence>
<dbReference type="Gene3D" id="3.40.50.1860">
    <property type="match status" value="2"/>
</dbReference>
<keyword evidence="4 7" id="KW-0573">Peptidoglycan synthesis</keyword>
<name>K0NKR8_DESTT</name>
<dbReference type="KEGG" id="dto:TOL2_C40010"/>
<evidence type="ECO:0000256" key="5">
    <source>
        <dbReference type="ARBA" id="ARBA00023235"/>
    </source>
</evidence>
<comment type="function">
    <text evidence="7">Provides the (R)-glutamate required for cell wall biosynthesis.</text>
</comment>
<evidence type="ECO:0000256" key="7">
    <source>
        <dbReference type="HAMAP-Rule" id="MF_00258"/>
    </source>
</evidence>
<feature type="binding site" evidence="7">
    <location>
        <begin position="184"/>
        <end position="185"/>
    </location>
    <ligand>
        <name>substrate</name>
    </ligand>
</feature>
<comment type="similarity">
    <text evidence="7">Belongs to the aspartate/glutamate racemases family.</text>
</comment>
<feature type="binding site" evidence="7">
    <location>
        <begin position="42"/>
        <end position="43"/>
    </location>
    <ligand>
        <name>substrate</name>
    </ligand>
</feature>
<dbReference type="GO" id="GO:0071555">
    <property type="term" value="P:cell wall organization"/>
    <property type="evidence" value="ECO:0007669"/>
    <property type="project" value="UniProtKB-KW"/>
</dbReference>
<dbReference type="Proteomes" id="UP000007347">
    <property type="component" value="Chromosome"/>
</dbReference>
<dbReference type="FunFam" id="3.40.50.1860:FF:000001">
    <property type="entry name" value="Glutamate racemase"/>
    <property type="match status" value="1"/>
</dbReference>
<dbReference type="HAMAP" id="MF_00258">
    <property type="entry name" value="Glu_racemase"/>
    <property type="match status" value="1"/>
</dbReference>
<feature type="binding site" evidence="7">
    <location>
        <begin position="10"/>
        <end position="11"/>
    </location>
    <ligand>
        <name>substrate</name>
    </ligand>
</feature>
<evidence type="ECO:0000256" key="4">
    <source>
        <dbReference type="ARBA" id="ARBA00022984"/>
    </source>
</evidence>
<evidence type="ECO:0000313" key="9">
    <source>
        <dbReference type="Proteomes" id="UP000007347"/>
    </source>
</evidence>